<comment type="caution">
    <text evidence="2">The sequence shown here is derived from an EMBL/GenBank/DDBJ whole genome shotgun (WGS) entry which is preliminary data.</text>
</comment>
<dbReference type="AlphaFoldDB" id="A0A6P2CE46"/>
<reference evidence="2 3" key="1">
    <citation type="submission" date="2018-07" db="EMBL/GenBank/DDBJ databases">
        <title>Genome sequence of Rhodococcus rhodnii ATCC 35071 from Rhodnius prolixus.</title>
        <authorList>
            <person name="Patel V."/>
            <person name="Vogel K.J."/>
        </authorList>
    </citation>
    <scope>NUCLEOTIDE SEQUENCE [LARGE SCALE GENOMIC DNA]</scope>
    <source>
        <strain evidence="2 3">ATCC 35071</strain>
    </source>
</reference>
<gene>
    <name evidence="2" type="ORF">DW322_13395</name>
</gene>
<accession>A0A6P2CE46</accession>
<protein>
    <submittedName>
        <fullName evidence="2">DUF742 domain-containing protein</fullName>
    </submittedName>
</protein>
<sequence length="184" mass="19644">MNDDDEWPVVGATGARFGSAGRRKRRDRARTQAAAEPVATAASEPLAQETTTDQRPSEGVPQPAQQRRPERPAADSATEEFSLVRPFVRSGGRTRPRVELEFETLVSATADASAQGDHRVVLELCTSPRSVAEIAALARMPIGVARVLVGDLASSGDLVVHATVGTEGPGRELLERILQGIRSI</sequence>
<dbReference type="Proteomes" id="UP000471120">
    <property type="component" value="Unassembled WGS sequence"/>
</dbReference>
<feature type="compositionally biased region" description="Low complexity" evidence="1">
    <location>
        <begin position="31"/>
        <end position="45"/>
    </location>
</feature>
<name>A0A6P2CE46_9NOCA</name>
<evidence type="ECO:0000256" key="1">
    <source>
        <dbReference type="SAM" id="MobiDB-lite"/>
    </source>
</evidence>
<dbReference type="EMBL" id="QRCM01000001">
    <property type="protein sequence ID" value="TXG91034.1"/>
    <property type="molecule type" value="Genomic_DNA"/>
</dbReference>
<proteinExistence type="predicted"/>
<dbReference type="InterPro" id="IPR007995">
    <property type="entry name" value="DUF742"/>
</dbReference>
<dbReference type="PANTHER" id="PTHR36221">
    <property type="entry name" value="DUF742 DOMAIN-CONTAINING PROTEIN"/>
    <property type="match status" value="1"/>
</dbReference>
<evidence type="ECO:0000313" key="2">
    <source>
        <dbReference type="EMBL" id="TXG91034.1"/>
    </source>
</evidence>
<dbReference type="RefSeq" id="WP_010838818.1">
    <property type="nucleotide sequence ID" value="NZ_QRCM01000001.1"/>
</dbReference>
<dbReference type="Pfam" id="PF05331">
    <property type="entry name" value="DUF742"/>
    <property type="match status" value="1"/>
</dbReference>
<feature type="region of interest" description="Disordered" evidence="1">
    <location>
        <begin position="1"/>
        <end position="82"/>
    </location>
</feature>
<organism evidence="2 3">
    <name type="scientific">Rhodococcus rhodnii</name>
    <dbReference type="NCBI Taxonomy" id="38312"/>
    <lineage>
        <taxon>Bacteria</taxon>
        <taxon>Bacillati</taxon>
        <taxon>Actinomycetota</taxon>
        <taxon>Actinomycetes</taxon>
        <taxon>Mycobacteriales</taxon>
        <taxon>Nocardiaceae</taxon>
        <taxon>Rhodococcus</taxon>
    </lineage>
</organism>
<evidence type="ECO:0000313" key="3">
    <source>
        <dbReference type="Proteomes" id="UP000471120"/>
    </source>
</evidence>
<dbReference type="PANTHER" id="PTHR36221:SF1">
    <property type="entry name" value="DUF742 DOMAIN-CONTAINING PROTEIN"/>
    <property type="match status" value="1"/>
</dbReference>